<evidence type="ECO:0000313" key="2">
    <source>
        <dbReference type="Proteomes" id="UP001367508"/>
    </source>
</evidence>
<name>A0AAN9QJT2_CANGL</name>
<gene>
    <name evidence="1" type="ORF">VNO77_18607</name>
</gene>
<accession>A0AAN9QJT2</accession>
<reference evidence="1 2" key="1">
    <citation type="submission" date="2024-01" db="EMBL/GenBank/DDBJ databases">
        <title>The genomes of 5 underutilized Papilionoideae crops provide insights into root nodulation and disease resistanc.</title>
        <authorList>
            <person name="Jiang F."/>
        </authorList>
    </citation>
    <scope>NUCLEOTIDE SEQUENCE [LARGE SCALE GENOMIC DNA]</scope>
    <source>
        <strain evidence="1">LVBAO_FW01</strain>
        <tissue evidence="1">Leaves</tissue>
    </source>
</reference>
<comment type="caution">
    <text evidence="1">The sequence shown here is derived from an EMBL/GenBank/DDBJ whole genome shotgun (WGS) entry which is preliminary data.</text>
</comment>
<keyword evidence="2" id="KW-1185">Reference proteome</keyword>
<dbReference type="PROSITE" id="PS51257">
    <property type="entry name" value="PROKAR_LIPOPROTEIN"/>
    <property type="match status" value="1"/>
</dbReference>
<proteinExistence type="predicted"/>
<dbReference type="EMBL" id="JAYMYQ010000004">
    <property type="protein sequence ID" value="KAK7338012.1"/>
    <property type="molecule type" value="Genomic_DNA"/>
</dbReference>
<organism evidence="1 2">
    <name type="scientific">Canavalia gladiata</name>
    <name type="common">Sword bean</name>
    <name type="synonym">Dolichos gladiatus</name>
    <dbReference type="NCBI Taxonomy" id="3824"/>
    <lineage>
        <taxon>Eukaryota</taxon>
        <taxon>Viridiplantae</taxon>
        <taxon>Streptophyta</taxon>
        <taxon>Embryophyta</taxon>
        <taxon>Tracheophyta</taxon>
        <taxon>Spermatophyta</taxon>
        <taxon>Magnoliopsida</taxon>
        <taxon>eudicotyledons</taxon>
        <taxon>Gunneridae</taxon>
        <taxon>Pentapetalae</taxon>
        <taxon>rosids</taxon>
        <taxon>fabids</taxon>
        <taxon>Fabales</taxon>
        <taxon>Fabaceae</taxon>
        <taxon>Papilionoideae</taxon>
        <taxon>50 kb inversion clade</taxon>
        <taxon>NPAAA clade</taxon>
        <taxon>indigoferoid/millettioid clade</taxon>
        <taxon>Phaseoleae</taxon>
        <taxon>Canavalia</taxon>
    </lineage>
</organism>
<dbReference type="AlphaFoldDB" id="A0AAN9QJT2"/>
<dbReference type="Proteomes" id="UP001367508">
    <property type="component" value="Unassembled WGS sequence"/>
</dbReference>
<evidence type="ECO:0000313" key="1">
    <source>
        <dbReference type="EMBL" id="KAK7338012.1"/>
    </source>
</evidence>
<sequence>MNTSKKRVPFSFLNTSSSCISALLHLGHALLLLFASKTCWCWLAVSVRIPDSGLLNIGGDWIHLQPLGISMYQIQEVY</sequence>
<protein>
    <submittedName>
        <fullName evidence="1">Uncharacterized protein</fullName>
    </submittedName>
</protein>